<accession>A0A979G4Q4</accession>
<dbReference type="RefSeq" id="WP_012790847.1">
    <property type="nucleotide sequence ID" value="NC_013132.1"/>
</dbReference>
<protein>
    <submittedName>
        <fullName evidence="3">Anti-FecI sigma factor, FecR</fullName>
    </submittedName>
</protein>
<keyword evidence="1" id="KW-0472">Membrane</keyword>
<sequence length="371" mass="41398">MKKSTRQITTLIIAEITGSITHHEQELLNMLVNKYPQVKALHGYLHENALLVKEHISAVNEHEALEIIKKVKQQTERKRIKIIPLAAAACILVVVVVGIALWRPAMRKHPPNLADITRFSRITLLIGRDTLPIADTMVLIDATNGITMKSGPLLATMKKEYRGARAKIVVPAGKQCRVVMSEGSSAMLNAFSQMDFPLVFEEGARSVDLHGEAYFRVAATKARPFNVHSANATVNVLATEFNVNSYDNHHTRVALFSGEATVSGSHTSVALKTGYAADIVGGKLATMRFDPQKEVGWMTRIIHMETRDENEVKEIAYRYFNVKLEMDGWTTDKTAFAVINLDKPIEDFLTQLIIEGDIKKDKNGTYHIKLK</sequence>
<reference evidence="3 4" key="2">
    <citation type="journal article" date="2010" name="Stand. Genomic Sci.">
        <title>Complete genome sequence of Chitinophaga pinensis type strain (UQM 2034).</title>
        <authorList>
            <person name="Glavina Del Rio T."/>
            <person name="Abt B."/>
            <person name="Spring S."/>
            <person name="Lapidus A."/>
            <person name="Nolan M."/>
            <person name="Tice H."/>
            <person name="Copeland A."/>
            <person name="Cheng J.F."/>
            <person name="Chen F."/>
            <person name="Bruce D."/>
            <person name="Goodwin L."/>
            <person name="Pitluck S."/>
            <person name="Ivanova N."/>
            <person name="Mavromatis K."/>
            <person name="Mikhailova N."/>
            <person name="Pati A."/>
            <person name="Chen A."/>
            <person name="Palaniappan K."/>
            <person name="Land M."/>
            <person name="Hauser L."/>
            <person name="Chang Y.J."/>
            <person name="Jeffries C.D."/>
            <person name="Chain P."/>
            <person name="Saunders E."/>
            <person name="Detter J.C."/>
            <person name="Brettin T."/>
            <person name="Rohde M."/>
            <person name="Goker M."/>
            <person name="Bristow J."/>
            <person name="Eisen J.A."/>
            <person name="Markowitz V."/>
            <person name="Hugenholtz P."/>
            <person name="Kyrpides N.C."/>
            <person name="Klenk H.P."/>
            <person name="Lucas S."/>
        </authorList>
    </citation>
    <scope>NUCLEOTIDE SEQUENCE [LARGE SCALE GENOMIC DNA]</scope>
    <source>
        <strain evidence="4">ATCC 43595 / DSM 2588 / LMG 13176 / NBRC 15968 / NCIMB 11800 / UQM 2034</strain>
    </source>
</reference>
<dbReference type="AlphaFoldDB" id="A0A979G4Q4"/>
<dbReference type="Proteomes" id="UP000002215">
    <property type="component" value="Chromosome"/>
</dbReference>
<dbReference type="OrthoDB" id="1097347at2"/>
<dbReference type="PANTHER" id="PTHR30273">
    <property type="entry name" value="PERIPLASMIC SIGNAL SENSOR AND SIGMA FACTOR ACTIVATOR FECR-RELATED"/>
    <property type="match status" value="1"/>
</dbReference>
<feature type="transmembrane region" description="Helical" evidence="1">
    <location>
        <begin position="82"/>
        <end position="102"/>
    </location>
</feature>
<evidence type="ECO:0000259" key="2">
    <source>
        <dbReference type="Pfam" id="PF04773"/>
    </source>
</evidence>
<name>A0A979G4Q4_CHIPD</name>
<dbReference type="InterPro" id="IPR006860">
    <property type="entry name" value="FecR"/>
</dbReference>
<dbReference type="PANTHER" id="PTHR30273:SF2">
    <property type="entry name" value="PROTEIN FECR"/>
    <property type="match status" value="1"/>
</dbReference>
<proteinExistence type="predicted"/>
<keyword evidence="1" id="KW-0812">Transmembrane</keyword>
<dbReference type="InterPro" id="IPR012373">
    <property type="entry name" value="Ferrdict_sens_TM"/>
</dbReference>
<dbReference type="EMBL" id="CP001699">
    <property type="protein sequence ID" value="ACU60671.1"/>
    <property type="molecule type" value="Genomic_DNA"/>
</dbReference>
<evidence type="ECO:0000256" key="1">
    <source>
        <dbReference type="SAM" id="Phobius"/>
    </source>
</evidence>
<keyword evidence="1" id="KW-1133">Transmembrane helix</keyword>
<dbReference type="GO" id="GO:0016989">
    <property type="term" value="F:sigma factor antagonist activity"/>
    <property type="evidence" value="ECO:0007669"/>
    <property type="project" value="TreeGrafter"/>
</dbReference>
<evidence type="ECO:0000313" key="4">
    <source>
        <dbReference type="Proteomes" id="UP000002215"/>
    </source>
</evidence>
<dbReference type="KEGG" id="cpi:Cpin_3204"/>
<gene>
    <name evidence="3" type="ordered locus">Cpin_3204</name>
</gene>
<evidence type="ECO:0000313" key="3">
    <source>
        <dbReference type="EMBL" id="ACU60671.1"/>
    </source>
</evidence>
<reference evidence="4" key="1">
    <citation type="submission" date="2009-08" db="EMBL/GenBank/DDBJ databases">
        <title>The complete genome of Chitinophaga pinensis DSM 2588.</title>
        <authorList>
            <consortium name="US DOE Joint Genome Institute (JGI-PGF)"/>
            <person name="Lucas S."/>
            <person name="Copeland A."/>
            <person name="Lapidus A."/>
            <person name="Glavina del Rio T."/>
            <person name="Dalin E."/>
            <person name="Tice H."/>
            <person name="Bruce D."/>
            <person name="Goodwin L."/>
            <person name="Pitluck S."/>
            <person name="Kyrpides N."/>
            <person name="Mavromatis K."/>
            <person name="Ivanova N."/>
            <person name="Mikhailova N."/>
            <person name="Sims D."/>
            <person name="Meinche L."/>
            <person name="Brettin T."/>
            <person name="Detter J.C."/>
            <person name="Han C."/>
            <person name="Larimer F."/>
            <person name="Land M."/>
            <person name="Hauser L."/>
            <person name="Markowitz V."/>
            <person name="Cheng J.-F."/>
            <person name="Hugenholtz P."/>
            <person name="Woyke T."/>
            <person name="Wu D."/>
            <person name="Spring S."/>
            <person name="Klenk H.-P."/>
            <person name="Eisen J.A."/>
        </authorList>
    </citation>
    <scope>NUCLEOTIDE SEQUENCE [LARGE SCALE GENOMIC DNA]</scope>
    <source>
        <strain evidence="4">ATCC 43595 / DSM 2588 / LMG 13176 / NBRC 15968 / NCIMB 11800 / UQM 2034</strain>
    </source>
</reference>
<dbReference type="Pfam" id="PF04773">
    <property type="entry name" value="FecR"/>
    <property type="match status" value="1"/>
</dbReference>
<organism evidence="3 4">
    <name type="scientific">Chitinophaga pinensis (strain ATCC 43595 / DSM 2588 / LMG 13176 / NBRC 15968 / NCIMB 11800 / UQM 2034)</name>
    <dbReference type="NCBI Taxonomy" id="485918"/>
    <lineage>
        <taxon>Bacteria</taxon>
        <taxon>Pseudomonadati</taxon>
        <taxon>Bacteroidota</taxon>
        <taxon>Chitinophagia</taxon>
        <taxon>Chitinophagales</taxon>
        <taxon>Chitinophagaceae</taxon>
        <taxon>Chitinophaga</taxon>
    </lineage>
</organism>
<dbReference type="Gene3D" id="2.60.120.1440">
    <property type="match status" value="1"/>
</dbReference>
<feature type="domain" description="FecR protein" evidence="2">
    <location>
        <begin position="167"/>
        <end position="260"/>
    </location>
</feature>